<evidence type="ECO:0000256" key="3">
    <source>
        <dbReference type="ARBA" id="ARBA00023274"/>
    </source>
</evidence>
<evidence type="ECO:0000256" key="2">
    <source>
        <dbReference type="ARBA" id="ARBA00022980"/>
    </source>
</evidence>
<sequence length="121" mass="14232">MHVLMLLGTSMLGIVLYSPGPDVVIYNHWHDKDYVDAIDIPIYWRLLVDQCAYYWKFKSDKVQEIKVPRNRSWTVNHAYCSILCGGAVRERIIRAFLVEEKKIVKNVLKIRKRKEKQALKG</sequence>
<organism evidence="5">
    <name type="scientific">Medicago truncatula</name>
    <name type="common">Barrel medic</name>
    <name type="synonym">Medicago tribuloides</name>
    <dbReference type="NCBI Taxonomy" id="3880"/>
    <lineage>
        <taxon>Eukaryota</taxon>
        <taxon>Viridiplantae</taxon>
        <taxon>Streptophyta</taxon>
        <taxon>Embryophyta</taxon>
        <taxon>Tracheophyta</taxon>
        <taxon>Spermatophyta</taxon>
        <taxon>Magnoliopsida</taxon>
        <taxon>eudicotyledons</taxon>
        <taxon>Gunneridae</taxon>
        <taxon>Pentapetalae</taxon>
        <taxon>rosids</taxon>
        <taxon>fabids</taxon>
        <taxon>Fabales</taxon>
        <taxon>Fabaceae</taxon>
        <taxon>Papilionoideae</taxon>
        <taxon>50 kb inversion clade</taxon>
        <taxon>NPAAA clade</taxon>
        <taxon>Hologalegina</taxon>
        <taxon>IRL clade</taxon>
        <taxon>Trifolieae</taxon>
        <taxon>Medicago</taxon>
    </lineage>
</organism>
<name>A0A396GD55_MEDTR</name>
<dbReference type="PANTHER" id="PTHR10759">
    <property type="entry name" value="60S RIBOSOMAL PROTEIN L34"/>
    <property type="match status" value="1"/>
</dbReference>
<comment type="caution">
    <text evidence="5">The sequence shown here is derived from an EMBL/GenBank/DDBJ whole genome shotgun (WGS) entry which is preliminary data.</text>
</comment>
<feature type="signal peptide" evidence="4">
    <location>
        <begin position="1"/>
        <end position="17"/>
    </location>
</feature>
<evidence type="ECO:0000313" key="5">
    <source>
        <dbReference type="EMBL" id="RHN39392.1"/>
    </source>
</evidence>
<gene>
    <name evidence="5" type="ORF">MtrunA17_Chr8g0343321</name>
</gene>
<comment type="similarity">
    <text evidence="1">Belongs to the eukaryotic ribosomal protein eL34 family.</text>
</comment>
<reference evidence="5" key="1">
    <citation type="journal article" date="2018" name="Nat. Plants">
        <title>Whole-genome landscape of Medicago truncatula symbiotic genes.</title>
        <authorList>
            <person name="Pecrix Y."/>
            <person name="Gamas P."/>
            <person name="Carrere S."/>
        </authorList>
    </citation>
    <scope>NUCLEOTIDE SEQUENCE</scope>
    <source>
        <tissue evidence="5">Leaves</tissue>
    </source>
</reference>
<keyword evidence="2 5" id="KW-0689">Ribosomal protein</keyword>
<accession>A0A396GD55</accession>
<protein>
    <submittedName>
        <fullName evidence="5">Putative ribosomal protein L34Ae</fullName>
    </submittedName>
</protein>
<dbReference type="EMBL" id="PSQE01000008">
    <property type="protein sequence ID" value="RHN39392.1"/>
    <property type="molecule type" value="Genomic_DNA"/>
</dbReference>
<dbReference type="Gene3D" id="6.20.340.10">
    <property type="match status" value="1"/>
</dbReference>
<evidence type="ECO:0000256" key="4">
    <source>
        <dbReference type="SAM" id="SignalP"/>
    </source>
</evidence>
<feature type="chain" id="PRO_5017427505" evidence="4">
    <location>
        <begin position="18"/>
        <end position="121"/>
    </location>
</feature>
<dbReference type="GO" id="GO:0006412">
    <property type="term" value="P:translation"/>
    <property type="evidence" value="ECO:0007669"/>
    <property type="project" value="InterPro"/>
</dbReference>
<dbReference type="Proteomes" id="UP000265566">
    <property type="component" value="Chromosome 8"/>
</dbReference>
<proteinExistence type="inferred from homology"/>
<dbReference type="GO" id="GO:1990904">
    <property type="term" value="C:ribonucleoprotein complex"/>
    <property type="evidence" value="ECO:0007669"/>
    <property type="project" value="UniProtKB-KW"/>
</dbReference>
<dbReference type="GO" id="GO:0003735">
    <property type="term" value="F:structural constituent of ribosome"/>
    <property type="evidence" value="ECO:0007669"/>
    <property type="project" value="InterPro"/>
</dbReference>
<dbReference type="AlphaFoldDB" id="A0A396GD55"/>
<dbReference type="Gramene" id="rna45412">
    <property type="protein sequence ID" value="RHN39392.1"/>
    <property type="gene ID" value="gene45412"/>
</dbReference>
<dbReference type="InterPro" id="IPR038562">
    <property type="entry name" value="Ribosomal_eL34_C_sf"/>
</dbReference>
<dbReference type="InterPro" id="IPR008195">
    <property type="entry name" value="Ribosomal_eL34"/>
</dbReference>
<dbReference type="GO" id="GO:0005840">
    <property type="term" value="C:ribosome"/>
    <property type="evidence" value="ECO:0007669"/>
    <property type="project" value="UniProtKB-KW"/>
</dbReference>
<keyword evidence="3" id="KW-0687">Ribonucleoprotein</keyword>
<evidence type="ECO:0000256" key="1">
    <source>
        <dbReference type="ARBA" id="ARBA00009875"/>
    </source>
</evidence>
<keyword evidence="4" id="KW-0732">Signal</keyword>